<accession>A0A1F8DSE6</accession>
<comment type="caution">
    <text evidence="2">The sequence shown here is derived from an EMBL/GenBank/DDBJ whole genome shotgun (WGS) entry which is preliminary data.</text>
</comment>
<protein>
    <recommendedName>
        <fullName evidence="1">Secretion system C-terminal sorting domain-containing protein</fullName>
    </recommendedName>
</protein>
<name>A0A1F8DSE6_9BACT</name>
<dbReference type="InterPro" id="IPR026444">
    <property type="entry name" value="Secre_tail"/>
</dbReference>
<organism evidence="2 3">
    <name type="scientific">Candidatus Wolfebacteria bacterium RIFCSPHIGHO2_01_FULL_48_22</name>
    <dbReference type="NCBI Taxonomy" id="1802555"/>
    <lineage>
        <taxon>Bacteria</taxon>
        <taxon>Candidatus Wolfeibacteriota</taxon>
    </lineage>
</organism>
<dbReference type="Pfam" id="PF18962">
    <property type="entry name" value="Por_Secre_tail"/>
    <property type="match status" value="1"/>
</dbReference>
<evidence type="ECO:0000259" key="1">
    <source>
        <dbReference type="Pfam" id="PF18962"/>
    </source>
</evidence>
<evidence type="ECO:0000313" key="3">
    <source>
        <dbReference type="Proteomes" id="UP000177029"/>
    </source>
</evidence>
<reference evidence="2 3" key="1">
    <citation type="journal article" date="2016" name="Nat. Commun.">
        <title>Thousands of microbial genomes shed light on interconnected biogeochemical processes in an aquifer system.</title>
        <authorList>
            <person name="Anantharaman K."/>
            <person name="Brown C.T."/>
            <person name="Hug L.A."/>
            <person name="Sharon I."/>
            <person name="Castelle C.J."/>
            <person name="Probst A.J."/>
            <person name="Thomas B.C."/>
            <person name="Singh A."/>
            <person name="Wilkins M.J."/>
            <person name="Karaoz U."/>
            <person name="Brodie E.L."/>
            <person name="Williams K.H."/>
            <person name="Hubbard S.S."/>
            <person name="Banfield J.F."/>
        </authorList>
    </citation>
    <scope>NUCLEOTIDE SEQUENCE [LARGE SCALE GENOMIC DNA]</scope>
</reference>
<dbReference type="Proteomes" id="UP000177029">
    <property type="component" value="Unassembled WGS sequence"/>
</dbReference>
<feature type="domain" description="Secretion system C-terminal sorting" evidence="1">
    <location>
        <begin position="227"/>
        <end position="302"/>
    </location>
</feature>
<evidence type="ECO:0000313" key="2">
    <source>
        <dbReference type="EMBL" id="OGM91514.1"/>
    </source>
</evidence>
<sequence>MVRYILTIAALLVVVPLNVYTQEFAYPEIQYEVPGDWRYVDVWWNPVDTIHTGMRYEFDSLRGDTVLRFQSYGSTIDIPDKWTLHTSFGKFNLPDGPYPWPDEVLCDVSIHGFVNLDDFDLSLSLLDTTGGGSVTSMYTGALLVPDWQTIRWMPNPWDKSISALGIDHILLTADSGYTGIELWKNDLRFVYYKTGDTIIVDYFDRGGTVDVKPIPGLPTEFILHQNYPNPFNPVTNIVFSIPYTARTTLKIYSLLGEEVVILVDEELPVGAYEVPFDGSGLSSGAYIYVLRAKDVVFAKKMILIK</sequence>
<dbReference type="NCBIfam" id="TIGR04183">
    <property type="entry name" value="Por_Secre_tail"/>
    <property type="match status" value="1"/>
</dbReference>
<dbReference type="EMBL" id="MGIP01000009">
    <property type="protein sequence ID" value="OGM91514.1"/>
    <property type="molecule type" value="Genomic_DNA"/>
</dbReference>
<gene>
    <name evidence="2" type="ORF">A2755_00080</name>
</gene>
<proteinExistence type="predicted"/>
<dbReference type="AlphaFoldDB" id="A0A1F8DSE6"/>